<dbReference type="InterPro" id="IPR001810">
    <property type="entry name" value="F-box_dom"/>
</dbReference>
<proteinExistence type="predicted"/>
<dbReference type="PANTHER" id="PTHR23014:SF1">
    <property type="entry name" value="DUF38 DOMAIN-CONTAINING PROTEIN-RELATED"/>
    <property type="match status" value="1"/>
</dbReference>
<protein>
    <recommendedName>
        <fullName evidence="1">F-box domain-containing protein</fullName>
    </recommendedName>
</protein>
<feature type="domain" description="F-box" evidence="1">
    <location>
        <begin position="12"/>
        <end position="62"/>
    </location>
</feature>
<dbReference type="EMBL" id="PDUG01000005">
    <property type="protein sequence ID" value="PIC30243.1"/>
    <property type="molecule type" value="Genomic_DNA"/>
</dbReference>
<reference evidence="3" key="1">
    <citation type="submission" date="2017-10" db="EMBL/GenBank/DDBJ databases">
        <title>Rapid genome shrinkage in a self-fertile nematode reveals novel sperm competition proteins.</title>
        <authorList>
            <person name="Yin D."/>
            <person name="Schwarz E.M."/>
            <person name="Thomas C.G."/>
            <person name="Felde R.L."/>
            <person name="Korf I.F."/>
            <person name="Cutter A.D."/>
            <person name="Schartner C.M."/>
            <person name="Ralston E.J."/>
            <person name="Meyer B.J."/>
            <person name="Haag E.S."/>
        </authorList>
    </citation>
    <scope>NUCLEOTIDE SEQUENCE [LARGE SCALE GENOMIC DNA]</scope>
    <source>
        <strain evidence="3">JU1422</strain>
    </source>
</reference>
<comment type="caution">
    <text evidence="2">The sequence shown here is derived from an EMBL/GenBank/DDBJ whole genome shotgun (WGS) entry which is preliminary data.</text>
</comment>
<accession>A0A2G5TSL1</accession>
<dbReference type="Pfam" id="PF00646">
    <property type="entry name" value="F-box"/>
    <property type="match status" value="1"/>
</dbReference>
<dbReference type="Proteomes" id="UP000230233">
    <property type="component" value="Chromosome V"/>
</dbReference>
<dbReference type="OrthoDB" id="10302690at2759"/>
<dbReference type="Pfam" id="PF01827">
    <property type="entry name" value="FTH"/>
    <property type="match status" value="1"/>
</dbReference>
<keyword evidence="3" id="KW-1185">Reference proteome</keyword>
<dbReference type="AlphaFoldDB" id="A0A2G5TSL1"/>
<dbReference type="PROSITE" id="PS50181">
    <property type="entry name" value="FBOX"/>
    <property type="match status" value="1"/>
</dbReference>
<gene>
    <name evidence="2" type="primary">Cnig_chr_V.g21554</name>
    <name evidence="2" type="ORF">B9Z55_021554</name>
</gene>
<evidence type="ECO:0000313" key="2">
    <source>
        <dbReference type="EMBL" id="PIC30243.1"/>
    </source>
</evidence>
<evidence type="ECO:0000259" key="1">
    <source>
        <dbReference type="PROSITE" id="PS50181"/>
    </source>
</evidence>
<dbReference type="PANTHER" id="PTHR23014">
    <property type="entry name" value="F-BOX A PROTEIN"/>
    <property type="match status" value="1"/>
</dbReference>
<organism evidence="2 3">
    <name type="scientific">Caenorhabditis nigoni</name>
    <dbReference type="NCBI Taxonomy" id="1611254"/>
    <lineage>
        <taxon>Eukaryota</taxon>
        <taxon>Metazoa</taxon>
        <taxon>Ecdysozoa</taxon>
        <taxon>Nematoda</taxon>
        <taxon>Chromadorea</taxon>
        <taxon>Rhabditida</taxon>
        <taxon>Rhabditina</taxon>
        <taxon>Rhabditomorpha</taxon>
        <taxon>Rhabditoidea</taxon>
        <taxon>Rhabditidae</taxon>
        <taxon>Peloderinae</taxon>
        <taxon>Caenorhabditis</taxon>
    </lineage>
</organism>
<dbReference type="InterPro" id="IPR002900">
    <property type="entry name" value="DUF38/FTH_CAE_spp"/>
</dbReference>
<sequence>MDPPPKPEDDTPSVLENIPAEVFSEILDRCDYPSIQSLRKTSSKIREFIDTALPKCSILKLLITILLDTVILQIHVSNSDLPYPAGGLLYLTYKKDKENGARISSNFRKSEIQIPGENFEILAISDFLEILKFQGKNLEVLEILEIHQESGNSNSKFLEILAGKDLKIPAKTLKMKVWNSTDILKILKVLNPQFLKKLVLERPKNLEEFHIFLGLLENENWRKNEQWMALEELESPDYQFSYDVRDYLHLKRVNTELSVISWRNMDTLKENILSAGPEKHFRLNYNHFHDRDQFPRHFGAHLKDDDENAFFFYRTNKDEQLMKMSIFGNFIEFKWISPHEMPLEGLPFIQEYQIPEKKDYWKLLRDLRYIF</sequence>
<evidence type="ECO:0000313" key="3">
    <source>
        <dbReference type="Proteomes" id="UP000230233"/>
    </source>
</evidence>
<name>A0A2G5TSL1_9PELO</name>